<accession>A0ABW5MBF3</accession>
<dbReference type="InterPro" id="IPR018060">
    <property type="entry name" value="HTH_AraC"/>
</dbReference>
<dbReference type="SUPFAM" id="SSF46689">
    <property type="entry name" value="Homeodomain-like"/>
    <property type="match status" value="1"/>
</dbReference>
<dbReference type="RefSeq" id="WP_381527947.1">
    <property type="nucleotide sequence ID" value="NZ_JBHULN010000026.1"/>
</dbReference>
<gene>
    <name evidence="4" type="ORF">ACFSUS_27115</name>
</gene>
<dbReference type="Gene3D" id="1.10.10.60">
    <property type="entry name" value="Homeodomain-like"/>
    <property type="match status" value="1"/>
</dbReference>
<evidence type="ECO:0000313" key="4">
    <source>
        <dbReference type="EMBL" id="MFD2574335.1"/>
    </source>
</evidence>
<keyword evidence="1" id="KW-0805">Transcription regulation</keyword>
<sequence>MCNYRLKRATQLLRAGVPVSETVSRVGFESRAYFSKCFREPYQLSPSDFMMQG</sequence>
<comment type="caution">
    <text evidence="4">The sequence shown here is derived from an EMBL/GenBank/DDBJ whole genome shotgun (WGS) entry which is preliminary data.</text>
</comment>
<name>A0ABW5MBF3_9BACT</name>
<organism evidence="4 5">
    <name type="scientific">Spirosoma soli</name>
    <dbReference type="NCBI Taxonomy" id="1770529"/>
    <lineage>
        <taxon>Bacteria</taxon>
        <taxon>Pseudomonadati</taxon>
        <taxon>Bacteroidota</taxon>
        <taxon>Cytophagia</taxon>
        <taxon>Cytophagales</taxon>
        <taxon>Cytophagaceae</taxon>
        <taxon>Spirosoma</taxon>
    </lineage>
</organism>
<dbReference type="Proteomes" id="UP001597469">
    <property type="component" value="Unassembled WGS sequence"/>
</dbReference>
<evidence type="ECO:0000259" key="3">
    <source>
        <dbReference type="PROSITE" id="PS01124"/>
    </source>
</evidence>
<dbReference type="PROSITE" id="PS01124">
    <property type="entry name" value="HTH_ARAC_FAMILY_2"/>
    <property type="match status" value="1"/>
</dbReference>
<keyword evidence="5" id="KW-1185">Reference proteome</keyword>
<evidence type="ECO:0000313" key="5">
    <source>
        <dbReference type="Proteomes" id="UP001597469"/>
    </source>
</evidence>
<reference evidence="5" key="1">
    <citation type="journal article" date="2019" name="Int. J. Syst. Evol. Microbiol.">
        <title>The Global Catalogue of Microorganisms (GCM) 10K type strain sequencing project: providing services to taxonomists for standard genome sequencing and annotation.</title>
        <authorList>
            <consortium name="The Broad Institute Genomics Platform"/>
            <consortium name="The Broad Institute Genome Sequencing Center for Infectious Disease"/>
            <person name="Wu L."/>
            <person name="Ma J."/>
        </authorList>
    </citation>
    <scope>NUCLEOTIDE SEQUENCE [LARGE SCALE GENOMIC DNA]</scope>
    <source>
        <strain evidence="5">KCTC 42805</strain>
    </source>
</reference>
<dbReference type="InterPro" id="IPR009057">
    <property type="entry name" value="Homeodomain-like_sf"/>
</dbReference>
<keyword evidence="2" id="KW-0804">Transcription</keyword>
<dbReference type="Pfam" id="PF12833">
    <property type="entry name" value="HTH_18"/>
    <property type="match status" value="1"/>
</dbReference>
<protein>
    <submittedName>
        <fullName evidence="4">Helix-turn-helix domain-containing protein</fullName>
    </submittedName>
</protein>
<dbReference type="EMBL" id="JBHULN010000026">
    <property type="protein sequence ID" value="MFD2574335.1"/>
    <property type="molecule type" value="Genomic_DNA"/>
</dbReference>
<proteinExistence type="predicted"/>
<evidence type="ECO:0000256" key="2">
    <source>
        <dbReference type="ARBA" id="ARBA00023163"/>
    </source>
</evidence>
<feature type="domain" description="HTH araC/xylS-type" evidence="3">
    <location>
        <begin position="1"/>
        <end position="52"/>
    </location>
</feature>
<evidence type="ECO:0000256" key="1">
    <source>
        <dbReference type="ARBA" id="ARBA00023015"/>
    </source>
</evidence>